<dbReference type="EMBL" id="JAVIJP010000016">
    <property type="protein sequence ID" value="KAL3643203.1"/>
    <property type="molecule type" value="Genomic_DNA"/>
</dbReference>
<protein>
    <recommendedName>
        <fullName evidence="2">KIB1-4 beta-propeller domain-containing protein</fullName>
    </recommendedName>
</protein>
<reference evidence="4" key="1">
    <citation type="journal article" date="2024" name="IScience">
        <title>Strigolactones Initiate the Formation of Haustorium-like Structures in Castilleja.</title>
        <authorList>
            <person name="Buerger M."/>
            <person name="Peterson D."/>
            <person name="Chory J."/>
        </authorList>
    </citation>
    <scope>NUCLEOTIDE SEQUENCE [LARGE SCALE GENOMIC DNA]</scope>
</reference>
<evidence type="ECO:0000256" key="1">
    <source>
        <dbReference type="SAM" id="MobiDB-lite"/>
    </source>
</evidence>
<dbReference type="Pfam" id="PF03478">
    <property type="entry name" value="Beta-prop_KIB1-4"/>
    <property type="match status" value="1"/>
</dbReference>
<gene>
    <name evidence="3" type="ORF">CASFOL_014018</name>
</gene>
<dbReference type="PANTHER" id="PTHR40891">
    <property type="entry name" value="DUF295 DOMAIN-CONTAINING PROTEIN"/>
    <property type="match status" value="1"/>
</dbReference>
<dbReference type="PANTHER" id="PTHR40891:SF1">
    <property type="entry name" value="DUF295 DOMAIN-CONTAINING PROTEIN"/>
    <property type="match status" value="1"/>
</dbReference>
<dbReference type="InterPro" id="IPR005174">
    <property type="entry name" value="KIB1-4_b-propeller"/>
</dbReference>
<comment type="caution">
    <text evidence="3">The sequence shown here is derived from an EMBL/GenBank/DDBJ whole genome shotgun (WGS) entry which is preliminary data.</text>
</comment>
<evidence type="ECO:0000313" key="4">
    <source>
        <dbReference type="Proteomes" id="UP001632038"/>
    </source>
</evidence>
<proteinExistence type="predicted"/>
<name>A0ABD3DMA0_9LAMI</name>
<dbReference type="AlphaFoldDB" id="A0ABD3DMA0"/>
<feature type="domain" description="KIB1-4 beta-propeller" evidence="2">
    <location>
        <begin position="35"/>
        <end position="287"/>
    </location>
</feature>
<sequence>MDQSNRAETSNENKNRRMRRRPPLLMTIHKEQTIYRPVDGKSHNIFFPILARKQVIASTYGWLVLVDPYKLDCRLWQPVSKNRIKLPKLHNFHYYRKCVLSKNPTEPDCHILFISDDLLLQAFCKIGDAEFVCPTQGKEVERLIAIASFRGKIYGVTSPDYKFVTIEFVGRTMEFRPILINGEKPLKAPVLKRNWVVKHENDLIRSHSGNELLLVTKNFTQGSIRDSSEIRVFRFNINRMECIEVYDIGDKVILIGQYGPGFCCSSIGTTFKPNSIYYTLEFHSCVYVYDLNDKSATAWLPHDIRFKYYNHFWVHDV</sequence>
<keyword evidence="4" id="KW-1185">Reference proteome</keyword>
<feature type="region of interest" description="Disordered" evidence="1">
    <location>
        <begin position="1"/>
        <end position="22"/>
    </location>
</feature>
<accession>A0ABD3DMA0</accession>
<organism evidence="3 4">
    <name type="scientific">Castilleja foliolosa</name>
    <dbReference type="NCBI Taxonomy" id="1961234"/>
    <lineage>
        <taxon>Eukaryota</taxon>
        <taxon>Viridiplantae</taxon>
        <taxon>Streptophyta</taxon>
        <taxon>Embryophyta</taxon>
        <taxon>Tracheophyta</taxon>
        <taxon>Spermatophyta</taxon>
        <taxon>Magnoliopsida</taxon>
        <taxon>eudicotyledons</taxon>
        <taxon>Gunneridae</taxon>
        <taxon>Pentapetalae</taxon>
        <taxon>asterids</taxon>
        <taxon>lamiids</taxon>
        <taxon>Lamiales</taxon>
        <taxon>Orobanchaceae</taxon>
        <taxon>Pedicularideae</taxon>
        <taxon>Castillejinae</taxon>
        <taxon>Castilleja</taxon>
    </lineage>
</organism>
<dbReference type="Proteomes" id="UP001632038">
    <property type="component" value="Unassembled WGS sequence"/>
</dbReference>
<evidence type="ECO:0000259" key="2">
    <source>
        <dbReference type="Pfam" id="PF03478"/>
    </source>
</evidence>
<evidence type="ECO:0000313" key="3">
    <source>
        <dbReference type="EMBL" id="KAL3643203.1"/>
    </source>
</evidence>